<dbReference type="Proteomes" id="UP001387215">
    <property type="component" value="Unassembled WGS sequence"/>
</dbReference>
<sequence>MSQTLRISAAPPDRISLDYARLREGGMQSIRALAKDSWTDHNVHDPGITLLEAASYAITELGLKLQLDIADLLRSGQAHAEAEYEPAHRVLPVGPVNARDLRALLLDHPLVSDAQIFHPGQNEVAFYEVDADPPLTFVPPPVAPVRSRTAGLYDVLVELSQRDLNSNTYPLPVLAAGDTWDIEVALPCWDDIEAAPFHRPVTLDAVVMLPDAGVFWRALPEPQSYFGRIRVDYTDLSGAPGSMQAWVLLRVVEKIAQPGLVVPAILVAARAAIETNLPGAPLSRFAIRVREAAVAVAQLADYVAGWRNLGEQAVRIGLARVQEIALNARLEVTGGIDVEALLARIFLDIDAMLSPYVRFQSLAERRVAEPDPDSIYDGPLLRRGFLDRATSGRAIPDVIYTSDILRRIMQRRGGGGDDVVTQEDVAARDIVAVTDLTLANFINNRPITSGAEDCLHLVQIARYRPRLSLAKSRITVVRNDVEVAYDTARVLSLFQAMQAQALDEAFTDAPSPVWPVVSGDVLPVDEYTPLQMDLPALFGTGDAALPDSASAERHAAVRQLQGYLLLFEQFLGDMTAQLGHINRFYSGNGEAGTTYVTRPPFDLPGAPRLLRQFPAGGNWAAFIADPDNPVAGALRQAAETRERLLDRRNRILDHRLARQGEDAAALAQEVHRWARAELDVRALPPAQQEQRVADRREAADARLLRLKSALLRETPELSAMRLQALSNPVQRDEGMLAVLAEGVGFRWMLSPDGQPRLRGAAPEVTDIMAAISGERALAFAARTSNYIGFDSGSGVFRLRLTDGAGVAAQAIAESVQTFVSLVAANAAAPALAALFAAARIEPSLSPLERKLAHHSGIRNARRRRALRPIGDFFEIFDEPAPPGFVGRRWRLRETMPAGAVLLASDVRYDDTTAAGAVALAEQSIGRVLRYGMDEWNYRAVPAGGNTFAIQLRDPTGILLAVGQGTFASAALARAGIEAAVAMLYREYGAETMYLLEHLLLRPLANTDALLSLPEGEGRERDPYSHRLSLVLPSGYARDFALAPADAVRTPVTPDRFRSSEFRRHVEGMIQRCCPAHLLIKVFWVDRESPASASPASFDTFETRYLAWLDTVLVPGAPAAAVSAARNALVEALNAIANDA</sequence>
<name>A0ABU8D5D8_9GAMM</name>
<evidence type="ECO:0000313" key="2">
    <source>
        <dbReference type="Proteomes" id="UP001387215"/>
    </source>
</evidence>
<dbReference type="RefSeq" id="WP_336131852.1">
    <property type="nucleotide sequence ID" value="NZ_JBANDL010000002.1"/>
</dbReference>
<organism evidence="1 2">
    <name type="scientific">Lysobacter firmicutimachus</name>
    <dbReference type="NCBI Taxonomy" id="1792846"/>
    <lineage>
        <taxon>Bacteria</taxon>
        <taxon>Pseudomonadati</taxon>
        <taxon>Pseudomonadota</taxon>
        <taxon>Gammaproteobacteria</taxon>
        <taxon>Lysobacterales</taxon>
        <taxon>Lysobacteraceae</taxon>
        <taxon>Lysobacter</taxon>
    </lineage>
</organism>
<dbReference type="EMBL" id="JBANDL010000002">
    <property type="protein sequence ID" value="MEI2455317.1"/>
    <property type="molecule type" value="Genomic_DNA"/>
</dbReference>
<comment type="caution">
    <text evidence="1">The sequence shown here is derived from an EMBL/GenBank/DDBJ whole genome shotgun (WGS) entry which is preliminary data.</text>
</comment>
<accession>A0ABU8D5D8</accession>
<gene>
    <name evidence="1" type="ORF">V2J18_11570</name>
</gene>
<proteinExistence type="predicted"/>
<reference evidence="1 2" key="1">
    <citation type="submission" date="2024-02" db="EMBL/GenBank/DDBJ databases">
        <title>Lysobacter Genome Sequencing and Mining.</title>
        <authorList>
            <person name="Bierman J."/>
            <person name="Walker M.C."/>
        </authorList>
    </citation>
    <scope>NUCLEOTIDE SEQUENCE [LARGE SCALE GENOMIC DNA]</scope>
    <source>
        <strain evidence="1 2">PB6250</strain>
    </source>
</reference>
<keyword evidence="2" id="KW-1185">Reference proteome</keyword>
<protein>
    <submittedName>
        <fullName evidence="1">Uncharacterized protein</fullName>
    </submittedName>
</protein>
<evidence type="ECO:0000313" key="1">
    <source>
        <dbReference type="EMBL" id="MEI2455317.1"/>
    </source>
</evidence>